<dbReference type="EMBL" id="JAENIB010000002">
    <property type="protein sequence ID" value="MBK1929583.1"/>
    <property type="molecule type" value="Genomic_DNA"/>
</dbReference>
<gene>
    <name evidence="4" type="ORF">BCCH1_25070</name>
    <name evidence="6" type="ORF">J4M89_06815</name>
    <name evidence="5" type="ORF">JIN94_06805</name>
    <name evidence="7" type="ORF">LXE91_27400</name>
</gene>
<evidence type="ECO:0000313" key="9">
    <source>
        <dbReference type="Proteomes" id="UP001220209"/>
    </source>
</evidence>
<sequence length="569" mass="62023">MTVPSDLPEAFSFGQTVVVRSRRELTHAGTRVEIGGRAFDLLIALVEARGMPVSRDTLQANVWVGRVIEGNTVEARISVIRRALGDDRDAIATIEGFGYQFVAEITPVDANFFGLAQPALHRAVSGRRSVPPPASKLIGRARELAAATAMVESHRIVTFVGPGGVGKTKLAFEIARNLTSKYAGGVLYSDLGSISEATTQLFEGIERDFRPHPQLLILDSCEHLIDSVAHAIERFLNVAPSLTIIATSRETLRINGEYVFRVAPCEVPTRQNLANARSLGSIQILEHYISSAIKEADLPAAIEICQRLDGIPLALELASACVPALGLGGVAEQLDDRFALLTRGTRTAVARHRTLLASLDWSYELLDEKQKVVLERLSLFSGQFTLDAAQHIAADDAVSAQDVLTSILDLEKKSLIGVRIYETRRVFELLESVRMYAQLKLRDRSDYPVFARLHARYVLAALNETVPGSAMLPSAGSPDGGTSFLDDLRAAVNWGFAPGGDIAMAVDLVLASTAVLMRASMASECLEQIERALKILATRPDRDDLTQMLNRARETCLTQQTTAHSRIHR</sequence>
<dbReference type="InterPro" id="IPR036388">
    <property type="entry name" value="WH-like_DNA-bd_sf"/>
</dbReference>
<dbReference type="OrthoDB" id="9811542at2"/>
<dbReference type="Gene3D" id="3.40.50.300">
    <property type="entry name" value="P-loop containing nucleotide triphosphate hydrolases"/>
    <property type="match status" value="1"/>
</dbReference>
<evidence type="ECO:0000313" key="5">
    <source>
        <dbReference type="EMBL" id="MBK1929583.1"/>
    </source>
</evidence>
<reference evidence="6 8" key="4">
    <citation type="submission" date="2021-03" db="EMBL/GenBank/DDBJ databases">
        <title>Clinical course, treatment and visual outcome of an outbreak of Burkholderia contaminans endophthalmitis following cataract surgery.</title>
        <authorList>
            <person name="Lind C."/>
            <person name="Olsen K."/>
            <person name="Angelsen N.K."/>
            <person name="Krefting E.A."/>
            <person name="Fossen K."/>
            <person name="Gravningen K."/>
            <person name="Depoorter E."/>
            <person name="Vandamme P."/>
            <person name="Bertelsen G."/>
        </authorList>
    </citation>
    <scope>NUCLEOTIDE SEQUENCE [LARGE SCALE GENOMIC DNA]</scope>
    <source>
        <strain evidence="6 8">51242556</strain>
    </source>
</reference>
<dbReference type="AlphaFoldDB" id="A0A250L689"/>
<dbReference type="Proteomes" id="UP000664048">
    <property type="component" value="Unassembled WGS sequence"/>
</dbReference>
<evidence type="ECO:0000313" key="7">
    <source>
        <dbReference type="EMBL" id="WFN19678.1"/>
    </source>
</evidence>
<dbReference type="InterPro" id="IPR027417">
    <property type="entry name" value="P-loop_NTPase"/>
</dbReference>
<reference evidence="7 9" key="5">
    <citation type="submission" date="2021-12" db="EMBL/GenBank/DDBJ databases">
        <title>Genomic and phenotypic characterization of three Burkholderia contaminans isolates recovered from different sources.</title>
        <authorList>
            <person name="Lopez De Volder A."/>
            <person name="Fan Y."/>
            <person name="Nunvar J."/>
            <person name="Herrera T."/>
            <person name="Timp W."/>
            <person name="Degrossi J."/>
        </authorList>
    </citation>
    <scope>NUCLEOTIDE SEQUENCE [LARGE SCALE GENOMIC DNA]</scope>
    <source>
        <strain evidence="7 9">LMG 23361</strain>
    </source>
</reference>
<dbReference type="SUPFAM" id="SSF52540">
    <property type="entry name" value="P-loop containing nucleoside triphosphate hydrolases"/>
    <property type="match status" value="1"/>
</dbReference>
<dbReference type="Proteomes" id="UP000611459">
    <property type="component" value="Unassembled WGS sequence"/>
</dbReference>
<reference evidence="4" key="2">
    <citation type="journal article" date="2017" name="Genome Announc.">
        <title>High-Quality Draft Genome Sequence of Burkholderia contaminans CH-1, a Gram-Negative Bacterium That Metabolizes 2-Azahypoxanthine, a Plant Growth-Regulating Compound.</title>
        <authorList>
            <person name="Choi J.-H."/>
            <person name="Sugiura H."/>
            <person name="Moriuchi R."/>
            <person name="Kawagishi H."/>
            <person name="Dohra H."/>
        </authorList>
    </citation>
    <scope>NUCLEOTIDE SEQUENCE</scope>
    <source>
        <strain evidence="4">CH-1</strain>
    </source>
</reference>
<dbReference type="EMBL" id="AP018357">
    <property type="protein sequence ID" value="BBA40082.1"/>
    <property type="molecule type" value="Genomic_DNA"/>
</dbReference>
<evidence type="ECO:0000259" key="3">
    <source>
        <dbReference type="PROSITE" id="PS51755"/>
    </source>
</evidence>
<protein>
    <submittedName>
        <fullName evidence="5">Winged helix-turn-helix domain-containing protein</fullName>
    </submittedName>
</protein>
<dbReference type="PROSITE" id="PS51755">
    <property type="entry name" value="OMPR_PHOB"/>
    <property type="match status" value="1"/>
</dbReference>
<dbReference type="SMART" id="SM00382">
    <property type="entry name" value="AAA"/>
    <property type="match status" value="1"/>
</dbReference>
<name>A0A250L689_9BURK</name>
<accession>A0A250L689</accession>
<reference evidence="5" key="3">
    <citation type="submission" date="2021-01" db="EMBL/GenBank/DDBJ databases">
        <title>Outbreak of Burkholderia contaminns endophthalmitis traced to a clinical ventilation system.</title>
        <authorList>
            <person name="Lipuma J."/>
            <person name="Spilker T."/>
            <person name="Kratholm J."/>
        </authorList>
    </citation>
    <scope>NUCLEOTIDE SEQUENCE</scope>
    <source>
        <strain evidence="5">HI4954</strain>
    </source>
</reference>
<organism evidence="4">
    <name type="scientific">Burkholderia contaminans</name>
    <dbReference type="NCBI Taxonomy" id="488447"/>
    <lineage>
        <taxon>Bacteria</taxon>
        <taxon>Pseudomonadati</taxon>
        <taxon>Pseudomonadota</taxon>
        <taxon>Betaproteobacteria</taxon>
        <taxon>Burkholderiales</taxon>
        <taxon>Burkholderiaceae</taxon>
        <taxon>Burkholderia</taxon>
        <taxon>Burkholderia cepacia complex</taxon>
    </lineage>
</organism>
<feature type="domain" description="OmpR/PhoB-type" evidence="3">
    <location>
        <begin position="8"/>
        <end position="103"/>
    </location>
</feature>
<dbReference type="PANTHER" id="PTHR47691">
    <property type="entry name" value="REGULATOR-RELATED"/>
    <property type="match status" value="1"/>
</dbReference>
<evidence type="ECO:0000256" key="1">
    <source>
        <dbReference type="ARBA" id="ARBA00023125"/>
    </source>
</evidence>
<dbReference type="RefSeq" id="WP_046196705.1">
    <property type="nucleotide sequence ID" value="NZ_AP018357.1"/>
</dbReference>
<dbReference type="EMBL" id="JAGEMX010000002">
    <property type="protein sequence ID" value="MBO1829088.1"/>
    <property type="molecule type" value="Genomic_DNA"/>
</dbReference>
<keyword evidence="1 2" id="KW-0238">DNA-binding</keyword>
<reference evidence="4" key="1">
    <citation type="journal article" date="2016" name="Biosci. Biotechnol. Biochem.">
        <title>Bioconversion of AHX to AOH by resting cells of Burkholderia contaminans CH-1.</title>
        <authorList>
            <person name="Choi J.H."/>
            <person name="Kikuchi A."/>
            <person name="Pumkaeo P."/>
            <person name="Hirai H."/>
            <person name="Tokuyama S."/>
            <person name="Kawagishi H."/>
        </authorList>
    </citation>
    <scope>NUCLEOTIDE SEQUENCE</scope>
    <source>
        <strain evidence="4">CH-1</strain>
    </source>
</reference>
<dbReference type="GO" id="GO:0000160">
    <property type="term" value="P:phosphorelay signal transduction system"/>
    <property type="evidence" value="ECO:0007669"/>
    <property type="project" value="InterPro"/>
</dbReference>
<dbReference type="PANTHER" id="PTHR47691:SF3">
    <property type="entry name" value="HTH-TYPE TRANSCRIPTIONAL REGULATOR RV0890C-RELATED"/>
    <property type="match status" value="1"/>
</dbReference>
<dbReference type="InterPro" id="IPR016032">
    <property type="entry name" value="Sig_transdc_resp-reg_C-effctor"/>
</dbReference>
<evidence type="ECO:0000256" key="2">
    <source>
        <dbReference type="PROSITE-ProRule" id="PRU01091"/>
    </source>
</evidence>
<dbReference type="CDD" id="cd00383">
    <property type="entry name" value="trans_reg_C"/>
    <property type="match status" value="1"/>
</dbReference>
<dbReference type="SUPFAM" id="SSF46894">
    <property type="entry name" value="C-terminal effector domain of the bipartite response regulators"/>
    <property type="match status" value="1"/>
</dbReference>
<dbReference type="InterPro" id="IPR003593">
    <property type="entry name" value="AAA+_ATPase"/>
</dbReference>
<dbReference type="InterPro" id="IPR001867">
    <property type="entry name" value="OmpR/PhoB-type_DNA-bd"/>
</dbReference>
<feature type="DNA-binding region" description="OmpR/PhoB-type" evidence="2">
    <location>
        <begin position="8"/>
        <end position="103"/>
    </location>
</feature>
<evidence type="ECO:0000313" key="8">
    <source>
        <dbReference type="Proteomes" id="UP000664048"/>
    </source>
</evidence>
<dbReference type="SMART" id="SM00862">
    <property type="entry name" value="Trans_reg_C"/>
    <property type="match status" value="1"/>
</dbReference>
<dbReference type="GeneID" id="93189144"/>
<keyword evidence="8" id="KW-1185">Reference proteome</keyword>
<dbReference type="GO" id="GO:0003677">
    <property type="term" value="F:DNA binding"/>
    <property type="evidence" value="ECO:0007669"/>
    <property type="project" value="UniProtKB-UniRule"/>
</dbReference>
<dbReference type="Gene3D" id="1.10.10.10">
    <property type="entry name" value="Winged helix-like DNA-binding domain superfamily/Winged helix DNA-binding domain"/>
    <property type="match status" value="1"/>
</dbReference>
<evidence type="ECO:0000313" key="6">
    <source>
        <dbReference type="EMBL" id="MBO1829088.1"/>
    </source>
</evidence>
<dbReference type="EMBL" id="CP090641">
    <property type="protein sequence ID" value="WFN19678.1"/>
    <property type="molecule type" value="Genomic_DNA"/>
</dbReference>
<dbReference type="Pfam" id="PF00486">
    <property type="entry name" value="Trans_reg_C"/>
    <property type="match status" value="1"/>
</dbReference>
<evidence type="ECO:0000313" key="4">
    <source>
        <dbReference type="EMBL" id="BBA40082.1"/>
    </source>
</evidence>
<proteinExistence type="predicted"/>
<dbReference type="Proteomes" id="UP001220209">
    <property type="component" value="Chromosome 2"/>
</dbReference>
<dbReference type="GO" id="GO:0006355">
    <property type="term" value="P:regulation of DNA-templated transcription"/>
    <property type="evidence" value="ECO:0007669"/>
    <property type="project" value="InterPro"/>
</dbReference>